<gene>
    <name evidence="1" type="ORF">HMP0721_1389</name>
</gene>
<evidence type="ECO:0000313" key="1">
    <source>
        <dbReference type="EMBL" id="EFV01994.1"/>
    </source>
</evidence>
<evidence type="ECO:0000313" key="2">
    <source>
        <dbReference type="Proteomes" id="UP000004754"/>
    </source>
</evidence>
<dbReference type="AlphaFoldDB" id="E6MHA4"/>
<accession>E6MHA4</accession>
<dbReference type="Proteomes" id="UP000004754">
    <property type="component" value="Unassembled WGS sequence"/>
</dbReference>
<proteinExistence type="predicted"/>
<name>E6MHA4_9FIRM</name>
<sequence>MAAMRGLRLQDGECAKKAGRLIVCGAAGAYNGNNSKEEV</sequence>
<dbReference type="STRING" id="887929.HMP0721_1389"/>
<comment type="caution">
    <text evidence="1">The sequence shown here is derived from an EMBL/GenBank/DDBJ whole genome shotgun (WGS) entry which is preliminary data.</text>
</comment>
<reference evidence="1 2" key="1">
    <citation type="submission" date="2010-12" db="EMBL/GenBank/DDBJ databases">
        <authorList>
            <person name="Muzny D."/>
            <person name="Qin X."/>
            <person name="Deng J."/>
            <person name="Jiang H."/>
            <person name="Liu Y."/>
            <person name="Qu J."/>
            <person name="Song X.-Z."/>
            <person name="Zhang L."/>
            <person name="Thornton R."/>
            <person name="Coyle M."/>
            <person name="Francisco L."/>
            <person name="Jackson L."/>
            <person name="Javaid M."/>
            <person name="Korchina V."/>
            <person name="Kovar C."/>
            <person name="Mata R."/>
            <person name="Mathew T."/>
            <person name="Ngo R."/>
            <person name="Nguyen L."/>
            <person name="Nguyen N."/>
            <person name="Okwuonu G."/>
            <person name="Ongeri F."/>
            <person name="Pham C."/>
            <person name="Simmons D."/>
            <person name="Wilczek-Boney K."/>
            <person name="Hale W."/>
            <person name="Jakkamsetti A."/>
            <person name="Pham P."/>
            <person name="Ruth R."/>
            <person name="San Lucas F."/>
            <person name="Warren J."/>
            <person name="Zhang J."/>
            <person name="Zhao Z."/>
            <person name="Zhou C."/>
            <person name="Zhu D."/>
            <person name="Lee S."/>
            <person name="Bess C."/>
            <person name="Blankenburg K."/>
            <person name="Forbes L."/>
            <person name="Fu Q."/>
            <person name="Gubbala S."/>
            <person name="Hirani K."/>
            <person name="Jayaseelan J.C."/>
            <person name="Lara F."/>
            <person name="Munidasa M."/>
            <person name="Palculict T."/>
            <person name="Patil S."/>
            <person name="Pu L.-L."/>
            <person name="Saada N."/>
            <person name="Tang L."/>
            <person name="Weissenberger G."/>
            <person name="Zhu Y."/>
            <person name="Hemphill L."/>
            <person name="Shang Y."/>
            <person name="Youmans B."/>
            <person name="Ayvaz T."/>
            <person name="Ross M."/>
            <person name="Santibanez J."/>
            <person name="Aqrawi P."/>
            <person name="Gross S."/>
            <person name="Joshi V."/>
            <person name="Fowler G."/>
            <person name="Nazareth L."/>
            <person name="Reid J."/>
            <person name="Worley K."/>
            <person name="Petrosino J."/>
            <person name="Highlander S."/>
            <person name="Gibbs R."/>
        </authorList>
    </citation>
    <scope>NUCLEOTIDE SEQUENCE [LARGE SCALE GENOMIC DNA]</scope>
    <source>
        <strain evidence="1 2">ATCC 23263</strain>
    </source>
</reference>
<dbReference type="HOGENOM" id="CLU_3315489_0_0_9"/>
<keyword evidence="2" id="KW-1185">Reference proteome</keyword>
<protein>
    <submittedName>
        <fullName evidence="1">Uncharacterized protein</fullName>
    </submittedName>
</protein>
<dbReference type="EMBL" id="AEQN01000016">
    <property type="protein sequence ID" value="EFV01994.1"/>
    <property type="molecule type" value="Genomic_DNA"/>
</dbReference>
<organism evidence="1 2">
    <name type="scientific">Pseudoramibacter alactolyticus ATCC 23263</name>
    <dbReference type="NCBI Taxonomy" id="887929"/>
    <lineage>
        <taxon>Bacteria</taxon>
        <taxon>Bacillati</taxon>
        <taxon>Bacillota</taxon>
        <taxon>Clostridia</taxon>
        <taxon>Eubacteriales</taxon>
        <taxon>Eubacteriaceae</taxon>
        <taxon>Pseudoramibacter</taxon>
    </lineage>
</organism>